<dbReference type="InterPro" id="IPR057666">
    <property type="entry name" value="DrpA_SLOG"/>
</dbReference>
<dbReference type="InterPro" id="IPR003488">
    <property type="entry name" value="DprA"/>
</dbReference>
<comment type="similarity">
    <text evidence="1">Belongs to the DprA/Smf family.</text>
</comment>
<proteinExistence type="inferred from homology"/>
<name>A0AAE3ZCF9_9ACTN</name>
<dbReference type="GO" id="GO:0009294">
    <property type="term" value="P:DNA-mediated transformation"/>
    <property type="evidence" value="ECO:0007669"/>
    <property type="project" value="InterPro"/>
</dbReference>
<evidence type="ECO:0000259" key="3">
    <source>
        <dbReference type="Pfam" id="PF17782"/>
    </source>
</evidence>
<feature type="domain" description="DprA winged helix" evidence="3">
    <location>
        <begin position="322"/>
        <end position="376"/>
    </location>
</feature>
<accession>A0AAE3ZCF9</accession>
<dbReference type="RefSeq" id="WP_310269932.1">
    <property type="nucleotide sequence ID" value="NZ_JAVDXW010000001.1"/>
</dbReference>
<dbReference type="InterPro" id="IPR041614">
    <property type="entry name" value="DprA_WH"/>
</dbReference>
<evidence type="ECO:0000313" key="5">
    <source>
        <dbReference type="Proteomes" id="UP001180845"/>
    </source>
</evidence>
<dbReference type="PANTHER" id="PTHR43022">
    <property type="entry name" value="PROTEIN SMF"/>
    <property type="match status" value="1"/>
</dbReference>
<dbReference type="PANTHER" id="PTHR43022:SF1">
    <property type="entry name" value="PROTEIN SMF"/>
    <property type="match status" value="1"/>
</dbReference>
<dbReference type="AlphaFoldDB" id="A0AAE3ZCF9"/>
<reference evidence="4" key="1">
    <citation type="submission" date="2023-07" db="EMBL/GenBank/DDBJ databases">
        <title>Sequencing the genomes of 1000 actinobacteria strains.</title>
        <authorList>
            <person name="Klenk H.-P."/>
        </authorList>
    </citation>
    <scope>NUCLEOTIDE SEQUENCE</scope>
    <source>
        <strain evidence="4">DSM 45977</strain>
    </source>
</reference>
<keyword evidence="5" id="KW-1185">Reference proteome</keyword>
<evidence type="ECO:0000313" key="4">
    <source>
        <dbReference type="EMBL" id="MDR7300712.1"/>
    </source>
</evidence>
<protein>
    <submittedName>
        <fullName evidence="4">DNA processing protein</fullName>
    </submittedName>
</protein>
<gene>
    <name evidence="4" type="ORF">JOF55_000893</name>
</gene>
<comment type="caution">
    <text evidence="4">The sequence shown here is derived from an EMBL/GenBank/DDBJ whole genome shotgun (WGS) entry which is preliminary data.</text>
</comment>
<dbReference type="Pfam" id="PF02481">
    <property type="entry name" value="DNA_processg_A"/>
    <property type="match status" value="1"/>
</dbReference>
<dbReference type="EMBL" id="JAVDXW010000001">
    <property type="protein sequence ID" value="MDR7300712.1"/>
    <property type="molecule type" value="Genomic_DNA"/>
</dbReference>
<dbReference type="NCBIfam" id="TIGR00732">
    <property type="entry name" value="dprA"/>
    <property type="match status" value="1"/>
</dbReference>
<feature type="domain" description="Smf/DprA SLOG" evidence="2">
    <location>
        <begin position="113"/>
        <end position="307"/>
    </location>
</feature>
<dbReference type="Gene3D" id="3.40.50.450">
    <property type="match status" value="1"/>
</dbReference>
<evidence type="ECO:0000256" key="1">
    <source>
        <dbReference type="ARBA" id="ARBA00006525"/>
    </source>
</evidence>
<evidence type="ECO:0000259" key="2">
    <source>
        <dbReference type="Pfam" id="PF02481"/>
    </source>
</evidence>
<dbReference type="SUPFAM" id="SSF102405">
    <property type="entry name" value="MCP/YpsA-like"/>
    <property type="match status" value="1"/>
</dbReference>
<dbReference type="Pfam" id="PF17782">
    <property type="entry name" value="WHD_DprA"/>
    <property type="match status" value="1"/>
</dbReference>
<organism evidence="4 5">
    <name type="scientific">Haloactinomyces albus</name>
    <dbReference type="NCBI Taxonomy" id="1352928"/>
    <lineage>
        <taxon>Bacteria</taxon>
        <taxon>Bacillati</taxon>
        <taxon>Actinomycetota</taxon>
        <taxon>Actinomycetes</taxon>
        <taxon>Actinopolysporales</taxon>
        <taxon>Actinopolysporaceae</taxon>
        <taxon>Haloactinomyces</taxon>
    </lineage>
</organism>
<dbReference type="Proteomes" id="UP001180845">
    <property type="component" value="Unassembled WGS sequence"/>
</dbReference>
<sequence length="391" mass="40902">MSTAGRTTDRTTWDELMVARAYLASVIEPPAPALVRFIGRHGAQRAAELVRAGDTPEKVTEEVESRREHVSGEKALEQARESGARLIVPEQPEWPHERFSCFSDATEVGFADMAEPIALWARGTASLGEALERSVAIVGARAASGYGETLAAEFGYGLSDAGFTVASGAAYGIDGAAHRGALATGESTVAYLACGVDRDYPAGHSRLLRAVAERGLVVSEYAPGASPRRHRFLVRNRLIAASGQGAVVVEAGVRSGASNTASTADTLGRPVMAVPGPVTSASSVGCHMMIRSGKAMLVTRTEEVIEVISPIGEAPAVDAAGPARKSDGLDRYAKQLHDALTGSDGSSAEQLARDSGLSLRKVRSLLPALEMAGLATLGEDGWVKNSSNKPR</sequence>